<gene>
    <name evidence="3" type="ORF">SAMN05216274_106177</name>
</gene>
<dbReference type="Pfam" id="PF07811">
    <property type="entry name" value="TadE"/>
    <property type="match status" value="1"/>
</dbReference>
<proteinExistence type="predicted"/>
<evidence type="ECO:0000256" key="1">
    <source>
        <dbReference type="SAM" id="Phobius"/>
    </source>
</evidence>
<evidence type="ECO:0000259" key="2">
    <source>
        <dbReference type="Pfam" id="PF07811"/>
    </source>
</evidence>
<dbReference type="Proteomes" id="UP000199681">
    <property type="component" value="Unassembled WGS sequence"/>
</dbReference>
<evidence type="ECO:0000313" key="4">
    <source>
        <dbReference type="Proteomes" id="UP000199681"/>
    </source>
</evidence>
<organism evidence="3 4">
    <name type="scientific">Cryobacterium levicorallinum</name>
    <dbReference type="NCBI Taxonomy" id="995038"/>
    <lineage>
        <taxon>Bacteria</taxon>
        <taxon>Bacillati</taxon>
        <taxon>Actinomycetota</taxon>
        <taxon>Actinomycetes</taxon>
        <taxon>Micrococcales</taxon>
        <taxon>Microbacteriaceae</taxon>
        <taxon>Cryobacterium</taxon>
    </lineage>
</organism>
<dbReference type="RefSeq" id="WP_241994642.1">
    <property type="nucleotide sequence ID" value="NZ_BKAC01000005.1"/>
</dbReference>
<comment type="caution">
    <text evidence="3">The sequence shown here is derived from an EMBL/GenBank/DDBJ whole genome shotgun (WGS) entry which is preliminary data.</text>
</comment>
<sequence>MHKRMRRLAWLRLHELRDEAGSAVAEFVMVVSLLTFLTLMVMQLALALHIRNTVLDAAAEGARYATLADSSLPAGAARTRDLITTAIGLTYATDVVARYGTRADYPSVEVRVVAPLPLMGLLGAPRGLEVVAHAAVETLE</sequence>
<keyword evidence="1" id="KW-0812">Transmembrane</keyword>
<reference evidence="3 4" key="1">
    <citation type="submission" date="2016-10" db="EMBL/GenBank/DDBJ databases">
        <authorList>
            <person name="Varghese N."/>
            <person name="Submissions S."/>
        </authorList>
    </citation>
    <scope>NUCLEOTIDE SEQUENCE [LARGE SCALE GENOMIC DNA]</scope>
    <source>
        <strain evidence="3 4">GMCC 1.11211</strain>
    </source>
</reference>
<dbReference type="InterPro" id="IPR012495">
    <property type="entry name" value="TadE-like_dom"/>
</dbReference>
<accession>A0ABY1EDB7</accession>
<evidence type="ECO:0000313" key="3">
    <source>
        <dbReference type="EMBL" id="SFH49563.1"/>
    </source>
</evidence>
<keyword evidence="1" id="KW-0472">Membrane</keyword>
<keyword evidence="4" id="KW-1185">Reference proteome</keyword>
<protein>
    <submittedName>
        <fullName evidence="3">TadE-like protein</fullName>
    </submittedName>
</protein>
<keyword evidence="1" id="KW-1133">Transmembrane helix</keyword>
<name>A0ABY1EDB7_9MICO</name>
<feature type="transmembrane region" description="Helical" evidence="1">
    <location>
        <begin position="21"/>
        <end position="46"/>
    </location>
</feature>
<feature type="domain" description="TadE-like" evidence="2">
    <location>
        <begin position="21"/>
        <end position="63"/>
    </location>
</feature>
<dbReference type="EMBL" id="FOPW01000006">
    <property type="protein sequence ID" value="SFH49563.1"/>
    <property type="molecule type" value="Genomic_DNA"/>
</dbReference>